<dbReference type="Gene3D" id="3.80.10.10">
    <property type="entry name" value="Ribonuclease Inhibitor"/>
    <property type="match status" value="2"/>
</dbReference>
<dbReference type="Pfam" id="PF13516">
    <property type="entry name" value="LRR_6"/>
    <property type="match status" value="5"/>
</dbReference>
<evidence type="ECO:0000256" key="1">
    <source>
        <dbReference type="SAM" id="MobiDB-lite"/>
    </source>
</evidence>
<keyword evidence="3" id="KW-1185">Reference proteome</keyword>
<dbReference type="SUPFAM" id="SSF52047">
    <property type="entry name" value="RNI-like"/>
    <property type="match status" value="1"/>
</dbReference>
<dbReference type="HOGENOM" id="CLU_020837_0_0_1"/>
<name>M1V775_CYAM1</name>
<dbReference type="AlphaFoldDB" id="M1V775"/>
<dbReference type="Gramene" id="CMG035CT">
    <property type="protein sequence ID" value="CMG035CT"/>
    <property type="gene ID" value="CMG035C"/>
</dbReference>
<evidence type="ECO:0000313" key="2">
    <source>
        <dbReference type="EMBL" id="BAM79564.1"/>
    </source>
</evidence>
<feature type="compositionally biased region" description="Basic and acidic residues" evidence="1">
    <location>
        <begin position="11"/>
        <end position="22"/>
    </location>
</feature>
<dbReference type="Proteomes" id="UP000007014">
    <property type="component" value="Chromosome 7"/>
</dbReference>
<dbReference type="KEGG" id="cme:CYME_CMG035C"/>
<gene>
    <name evidence="2" type="ORF">CYME_CMG035C</name>
</gene>
<accession>M1V775</accession>
<dbReference type="EMBL" id="AP006489">
    <property type="protein sequence ID" value="BAM79564.1"/>
    <property type="molecule type" value="Genomic_DNA"/>
</dbReference>
<feature type="compositionally biased region" description="Polar residues" evidence="1">
    <location>
        <begin position="1"/>
        <end position="10"/>
    </location>
</feature>
<feature type="region of interest" description="Disordered" evidence="1">
    <location>
        <begin position="1"/>
        <end position="31"/>
    </location>
</feature>
<dbReference type="eggNOG" id="KOG1909">
    <property type="taxonomic scope" value="Eukaryota"/>
</dbReference>
<dbReference type="OMA" id="TCIAAKQ"/>
<dbReference type="InterPro" id="IPR045203">
    <property type="entry name" value="RanGAP1/2"/>
</dbReference>
<organism evidence="2 3">
    <name type="scientific">Cyanidioschyzon merolae (strain NIES-3377 / 10D)</name>
    <name type="common">Unicellular red alga</name>
    <dbReference type="NCBI Taxonomy" id="280699"/>
    <lineage>
        <taxon>Eukaryota</taxon>
        <taxon>Rhodophyta</taxon>
        <taxon>Bangiophyceae</taxon>
        <taxon>Cyanidiales</taxon>
        <taxon>Cyanidiaceae</taxon>
        <taxon>Cyanidioschyzon</taxon>
    </lineage>
</organism>
<sequence length="489" mass="52598">MQSLVGSTANRDPDGVAEEARPGHVGFDPQRPSFCLQGEREKIDAERARALFTPLRDASIATTSGTEADPSFERVSLSGKSFDVEAAGVAAEHIALLRPGSVRYLQLADVIAGQSEIEALQVLELLAAAFAAHQVVELDLSDNALGAKGVRACAALFQRSERLESLILCNNGLAADAIKLIVDALTGSEKRVYLKKLHLFNNLLKDEGALALVPLIERAPLLEDFRFASLRVSRGGSIAVAEALTRVAPTLRRLDMTDNVIGKDGAKALAQLLEQQTHLEELYLRDCLLTDAGARCILEALMRQTEQPRLRVLDLSGNELIGAATGSLLGKFLEHCAPTLTHLRLDENELGDGGALAIANALARDPQRFRLVELSLYLNDIGGRAAFMLVQRCVRIASMCVLNLNGNRLGCIALEHIERLVAGTPLASSFVDLDENNESEDEDATSDIFQQLRIVEGSDSAEAEAEADAITAQLHDLQVTTAPNASEAS</sequence>
<dbReference type="InterPro" id="IPR032675">
    <property type="entry name" value="LRR_dom_sf"/>
</dbReference>
<dbReference type="PANTHER" id="PTHR46761">
    <property type="entry name" value="RAN GTPASE-ACTIVATING PROTEIN 1"/>
    <property type="match status" value="1"/>
</dbReference>
<dbReference type="GO" id="GO:0005096">
    <property type="term" value="F:GTPase activator activity"/>
    <property type="evidence" value="ECO:0007669"/>
    <property type="project" value="InterPro"/>
</dbReference>
<dbReference type="GeneID" id="16993306"/>
<reference evidence="2 3" key="1">
    <citation type="journal article" date="2004" name="Nature">
        <title>Genome sequence of the ultrasmall unicellular red alga Cyanidioschyzon merolae 10D.</title>
        <authorList>
            <person name="Matsuzaki M."/>
            <person name="Misumi O."/>
            <person name="Shin-i T."/>
            <person name="Maruyama S."/>
            <person name="Takahara M."/>
            <person name="Miyagishima S."/>
            <person name="Mori T."/>
            <person name="Nishida K."/>
            <person name="Yagisawa F."/>
            <person name="Nishida K."/>
            <person name="Yoshida Y."/>
            <person name="Nishimura Y."/>
            <person name="Nakao S."/>
            <person name="Kobayashi T."/>
            <person name="Momoyama Y."/>
            <person name="Higashiyama T."/>
            <person name="Minoda A."/>
            <person name="Sano M."/>
            <person name="Nomoto H."/>
            <person name="Oishi K."/>
            <person name="Hayashi H."/>
            <person name="Ohta F."/>
            <person name="Nishizaka S."/>
            <person name="Haga S."/>
            <person name="Miura S."/>
            <person name="Morishita T."/>
            <person name="Kabeya Y."/>
            <person name="Terasawa K."/>
            <person name="Suzuki Y."/>
            <person name="Ishii Y."/>
            <person name="Asakawa S."/>
            <person name="Takano H."/>
            <person name="Ohta N."/>
            <person name="Kuroiwa H."/>
            <person name="Tanaka K."/>
            <person name="Shimizu N."/>
            <person name="Sugano S."/>
            <person name="Sato N."/>
            <person name="Nozaki H."/>
            <person name="Ogasawara N."/>
            <person name="Kohara Y."/>
            <person name="Kuroiwa T."/>
        </authorList>
    </citation>
    <scope>NUCLEOTIDE SEQUENCE [LARGE SCALE GENOMIC DNA]</scope>
    <source>
        <strain evidence="2 3">10D</strain>
    </source>
</reference>
<dbReference type="SMART" id="SM00368">
    <property type="entry name" value="LRR_RI"/>
    <property type="match status" value="8"/>
</dbReference>
<dbReference type="STRING" id="280699.M1V775"/>
<reference evidence="2 3" key="2">
    <citation type="journal article" date="2007" name="BMC Biol.">
        <title>A 100%-complete sequence reveals unusually simple genomic features in the hot-spring red alga Cyanidioschyzon merolae.</title>
        <authorList>
            <person name="Nozaki H."/>
            <person name="Takano H."/>
            <person name="Misumi O."/>
            <person name="Terasawa K."/>
            <person name="Matsuzaki M."/>
            <person name="Maruyama S."/>
            <person name="Nishida K."/>
            <person name="Yagisawa F."/>
            <person name="Yoshida Y."/>
            <person name="Fujiwara T."/>
            <person name="Takio S."/>
            <person name="Tamura K."/>
            <person name="Chung S.J."/>
            <person name="Nakamura S."/>
            <person name="Kuroiwa H."/>
            <person name="Tanaka K."/>
            <person name="Sato N."/>
            <person name="Kuroiwa T."/>
        </authorList>
    </citation>
    <scope>NUCLEOTIDE SEQUENCE [LARGE SCALE GENOMIC DNA]</scope>
    <source>
        <strain evidence="2 3">10D</strain>
    </source>
</reference>
<dbReference type="PANTHER" id="PTHR46761:SF2">
    <property type="entry name" value="RAN GTPASE-ACTIVATING PROTEIN 1"/>
    <property type="match status" value="1"/>
</dbReference>
<dbReference type="RefSeq" id="XP_005535850.1">
    <property type="nucleotide sequence ID" value="XM_005535793.1"/>
</dbReference>
<protein>
    <submittedName>
        <fullName evidence="2">Probable Ran GTPase activating protein</fullName>
    </submittedName>
</protein>
<dbReference type="OrthoDB" id="120976at2759"/>
<proteinExistence type="predicted"/>
<evidence type="ECO:0000313" key="3">
    <source>
        <dbReference type="Proteomes" id="UP000007014"/>
    </source>
</evidence>
<dbReference type="InterPro" id="IPR001611">
    <property type="entry name" value="Leu-rich_rpt"/>
</dbReference>